<evidence type="ECO:0000256" key="1">
    <source>
        <dbReference type="ARBA" id="ARBA00022527"/>
    </source>
</evidence>
<dbReference type="SUPFAM" id="SSF56112">
    <property type="entry name" value="Protein kinase-like (PK-like)"/>
    <property type="match status" value="1"/>
</dbReference>
<dbReference type="EMBL" id="CAJOBC010001312">
    <property type="protein sequence ID" value="CAF3670970.1"/>
    <property type="molecule type" value="Genomic_DNA"/>
</dbReference>
<comment type="caution">
    <text evidence="10">The sequence shown here is derived from an EMBL/GenBank/DDBJ whole genome shotgun (WGS) entry which is preliminary data.</text>
</comment>
<sequence>MFQKHFHWFDDTELHDQQNSIYTKIKNYSKKLVNTHQENIQYVESNIYFNQQFTEKRQPRLLVQCQRFCLQSISASTNDRFKDYLIEREDKIRDFLYHINTKLNVHNLTLDNFKLVRELGRGGYGSVLLAFYPDTNEFHALKAVKKSSLVETDEQRTIIHERQYAFALRHPNIVELITSFKDNEYVYLVLEWLPGGDLYSLMTSQKLTELQALFYVGQLVMALDYLHQCKVVFRDLKPENIVLTKRGYCKLVDLGLAKIIRGYSETFCGTPHYIAPEVILHKPYTSSPDWWALGVILHEMVTGEAPYDRSYHENTTSYVSQDEDDENHENSSKDAKDVNKLDQETSHAYFGRSKSTNEPSSEDNIRQSYLRIINGCAKFNFKNVSNNCADLIKNLLKFNVNQRLGCGEKGALDVMEHVWFEHLDFWKLYNQDIQQIHARPSYEFNDLEDTIDDSESTTSELTKRAQRLPWLLKRRVCDYRLQMRPLPLDASELCSYGGTGFEYSIPKHG</sequence>
<dbReference type="Gene3D" id="1.10.510.10">
    <property type="entry name" value="Transferase(Phosphotransferase) domain 1"/>
    <property type="match status" value="2"/>
</dbReference>
<dbReference type="InterPro" id="IPR011009">
    <property type="entry name" value="Kinase-like_dom_sf"/>
</dbReference>
<feature type="compositionally biased region" description="Basic and acidic residues" evidence="7">
    <location>
        <begin position="328"/>
        <end position="338"/>
    </location>
</feature>
<evidence type="ECO:0000313" key="12">
    <source>
        <dbReference type="EMBL" id="CAF3670970.1"/>
    </source>
</evidence>
<keyword evidence="3 6" id="KW-0547">Nucleotide-binding</keyword>
<proteinExistence type="predicted"/>
<dbReference type="GO" id="GO:0004674">
    <property type="term" value="F:protein serine/threonine kinase activity"/>
    <property type="evidence" value="ECO:0007669"/>
    <property type="project" value="UniProtKB-KW"/>
</dbReference>
<dbReference type="PROSITE" id="PS00107">
    <property type="entry name" value="PROTEIN_KINASE_ATP"/>
    <property type="match status" value="1"/>
</dbReference>
<name>A0A813YJZ8_9BILA</name>
<evidence type="ECO:0000256" key="4">
    <source>
        <dbReference type="ARBA" id="ARBA00022777"/>
    </source>
</evidence>
<dbReference type="Gene3D" id="3.30.200.20">
    <property type="entry name" value="Phosphorylase Kinase, domain 1"/>
    <property type="match status" value="1"/>
</dbReference>
<dbReference type="Pfam" id="PF00069">
    <property type="entry name" value="Pkinase"/>
    <property type="match status" value="1"/>
</dbReference>
<evidence type="ECO:0000313" key="10">
    <source>
        <dbReference type="EMBL" id="CAF0885676.1"/>
    </source>
</evidence>
<organism evidence="10 13">
    <name type="scientific">Didymodactylos carnosus</name>
    <dbReference type="NCBI Taxonomy" id="1234261"/>
    <lineage>
        <taxon>Eukaryota</taxon>
        <taxon>Metazoa</taxon>
        <taxon>Spiralia</taxon>
        <taxon>Gnathifera</taxon>
        <taxon>Rotifera</taxon>
        <taxon>Eurotatoria</taxon>
        <taxon>Bdelloidea</taxon>
        <taxon>Philodinida</taxon>
        <taxon>Philodinidae</taxon>
        <taxon>Didymodactylos</taxon>
    </lineage>
</organism>
<dbReference type="EMBL" id="CAJNOK010000250">
    <property type="protein sequence ID" value="CAF0739937.1"/>
    <property type="molecule type" value="Genomic_DNA"/>
</dbReference>
<dbReference type="FunFam" id="3.30.200.20:FF:000042">
    <property type="entry name" value="Aurora kinase A"/>
    <property type="match status" value="1"/>
</dbReference>
<dbReference type="PROSITE" id="PS50011">
    <property type="entry name" value="PROTEIN_KINASE_DOM"/>
    <property type="match status" value="1"/>
</dbReference>
<keyword evidence="13" id="KW-1185">Reference proteome</keyword>
<feature type="region of interest" description="Disordered" evidence="7">
    <location>
        <begin position="318"/>
        <end position="338"/>
    </location>
</feature>
<evidence type="ECO:0000256" key="5">
    <source>
        <dbReference type="ARBA" id="ARBA00022840"/>
    </source>
</evidence>
<keyword evidence="1" id="KW-0723">Serine/threonine-protein kinase</keyword>
<dbReference type="Proteomes" id="UP000663829">
    <property type="component" value="Unassembled WGS sequence"/>
</dbReference>
<dbReference type="Proteomes" id="UP000677228">
    <property type="component" value="Unassembled WGS sequence"/>
</dbReference>
<accession>A0A813YJZ8</accession>
<dbReference type="Proteomes" id="UP000681722">
    <property type="component" value="Unassembled WGS sequence"/>
</dbReference>
<protein>
    <recommendedName>
        <fullName evidence="8">Protein kinase domain-containing protein</fullName>
    </recommendedName>
</protein>
<feature type="domain" description="Protein kinase" evidence="8">
    <location>
        <begin position="113"/>
        <end position="420"/>
    </location>
</feature>
<evidence type="ECO:0000256" key="2">
    <source>
        <dbReference type="ARBA" id="ARBA00022679"/>
    </source>
</evidence>
<evidence type="ECO:0000313" key="13">
    <source>
        <dbReference type="Proteomes" id="UP000663829"/>
    </source>
</evidence>
<dbReference type="GO" id="GO:0005524">
    <property type="term" value="F:ATP binding"/>
    <property type="evidence" value="ECO:0007669"/>
    <property type="project" value="UniProtKB-UniRule"/>
</dbReference>
<dbReference type="SMART" id="SM00220">
    <property type="entry name" value="S_TKc"/>
    <property type="match status" value="1"/>
</dbReference>
<dbReference type="PANTHER" id="PTHR24353">
    <property type="entry name" value="CYCLIC NUCLEOTIDE-DEPENDENT PROTEIN KINASE"/>
    <property type="match status" value="1"/>
</dbReference>
<dbReference type="Proteomes" id="UP000682733">
    <property type="component" value="Unassembled WGS sequence"/>
</dbReference>
<reference evidence="10" key="1">
    <citation type="submission" date="2021-02" db="EMBL/GenBank/DDBJ databases">
        <authorList>
            <person name="Nowell W R."/>
        </authorList>
    </citation>
    <scope>NUCLEOTIDE SEQUENCE</scope>
</reference>
<evidence type="ECO:0000256" key="7">
    <source>
        <dbReference type="SAM" id="MobiDB-lite"/>
    </source>
</evidence>
<gene>
    <name evidence="10" type="ORF">GPM918_LOCUS7848</name>
    <name evidence="9" type="ORF">OVA965_LOCUS1376</name>
    <name evidence="12" type="ORF">SRO942_LOCUS7848</name>
    <name evidence="11" type="ORF">TMI583_LOCUS1377</name>
</gene>
<evidence type="ECO:0000259" key="8">
    <source>
        <dbReference type="PROSITE" id="PS50011"/>
    </source>
</evidence>
<evidence type="ECO:0000313" key="11">
    <source>
        <dbReference type="EMBL" id="CAF3517174.1"/>
    </source>
</evidence>
<dbReference type="EMBL" id="CAJOBA010000250">
    <property type="protein sequence ID" value="CAF3517174.1"/>
    <property type="molecule type" value="Genomic_DNA"/>
</dbReference>
<dbReference type="OrthoDB" id="9982112at2759"/>
<keyword evidence="5 6" id="KW-0067">ATP-binding</keyword>
<dbReference type="InterPro" id="IPR017441">
    <property type="entry name" value="Protein_kinase_ATP_BS"/>
</dbReference>
<feature type="binding site" evidence="6">
    <location>
        <position position="146"/>
    </location>
    <ligand>
        <name>ATP</name>
        <dbReference type="ChEBI" id="CHEBI:30616"/>
    </ligand>
</feature>
<keyword evidence="4" id="KW-0418">Kinase</keyword>
<dbReference type="AlphaFoldDB" id="A0A813YJZ8"/>
<dbReference type="InterPro" id="IPR000719">
    <property type="entry name" value="Prot_kinase_dom"/>
</dbReference>
<dbReference type="EMBL" id="CAJNOQ010001312">
    <property type="protein sequence ID" value="CAF0885676.1"/>
    <property type="molecule type" value="Genomic_DNA"/>
</dbReference>
<evidence type="ECO:0000256" key="6">
    <source>
        <dbReference type="PROSITE-ProRule" id="PRU10141"/>
    </source>
</evidence>
<evidence type="ECO:0000313" key="9">
    <source>
        <dbReference type="EMBL" id="CAF0739937.1"/>
    </source>
</evidence>
<evidence type="ECO:0000256" key="3">
    <source>
        <dbReference type="ARBA" id="ARBA00022741"/>
    </source>
</evidence>
<keyword evidence="2" id="KW-0808">Transferase</keyword>